<name>Q01X05_SOLUE</name>
<dbReference type="eggNOG" id="COG2149">
    <property type="taxonomic scope" value="Bacteria"/>
</dbReference>
<dbReference type="KEGG" id="sus:Acid_4851"/>
<dbReference type="HOGENOM" id="CLU_053359_6_2_0"/>
<comment type="subcellular location">
    <subcellularLocation>
        <location evidence="1">Endomembrane system</location>
        <topology evidence="1">Multi-pass membrane protein</topology>
    </subcellularLocation>
</comment>
<evidence type="ECO:0000256" key="4">
    <source>
        <dbReference type="ARBA" id="ARBA00023136"/>
    </source>
</evidence>
<sequence length="131" mass="14113">MSQALHGNDPNTLLAVQRNLMASDRTLMAWIRTCLSLIGFGFTLAKTFRALAEQHIFIHGPGGNVWTAEAVGMALLLLGVLALLGAIYDHHCDLKQLRAAGLKKRFSLPMAVASVLAIVGCMGMVSVSMRH</sequence>
<keyword evidence="3 5" id="KW-1133">Transmembrane helix</keyword>
<protein>
    <recommendedName>
        <fullName evidence="6">DUF202 domain-containing protein</fullName>
    </recommendedName>
</protein>
<feature type="domain" description="DUF202" evidence="6">
    <location>
        <begin position="18"/>
        <end position="91"/>
    </location>
</feature>
<dbReference type="EMBL" id="CP000473">
    <property type="protein sequence ID" value="ABJ85810.1"/>
    <property type="molecule type" value="Genomic_DNA"/>
</dbReference>
<reference evidence="7" key="1">
    <citation type="submission" date="2006-10" db="EMBL/GenBank/DDBJ databases">
        <title>Complete sequence of Solibacter usitatus Ellin6076.</title>
        <authorList>
            <consortium name="US DOE Joint Genome Institute"/>
            <person name="Copeland A."/>
            <person name="Lucas S."/>
            <person name="Lapidus A."/>
            <person name="Barry K."/>
            <person name="Detter J.C."/>
            <person name="Glavina del Rio T."/>
            <person name="Hammon N."/>
            <person name="Israni S."/>
            <person name="Dalin E."/>
            <person name="Tice H."/>
            <person name="Pitluck S."/>
            <person name="Thompson L.S."/>
            <person name="Brettin T."/>
            <person name="Bruce D."/>
            <person name="Han C."/>
            <person name="Tapia R."/>
            <person name="Gilna P."/>
            <person name="Schmutz J."/>
            <person name="Larimer F."/>
            <person name="Land M."/>
            <person name="Hauser L."/>
            <person name="Kyrpides N."/>
            <person name="Mikhailova N."/>
            <person name="Janssen P.H."/>
            <person name="Kuske C.R."/>
            <person name="Richardson P."/>
        </authorList>
    </citation>
    <scope>NUCLEOTIDE SEQUENCE</scope>
    <source>
        <strain evidence="7">Ellin6076</strain>
    </source>
</reference>
<gene>
    <name evidence="7" type="ordered locus">Acid_4851</name>
</gene>
<dbReference type="AlphaFoldDB" id="Q01X05"/>
<proteinExistence type="predicted"/>
<keyword evidence="2 5" id="KW-0812">Transmembrane</keyword>
<evidence type="ECO:0000313" key="7">
    <source>
        <dbReference type="EMBL" id="ABJ85810.1"/>
    </source>
</evidence>
<dbReference type="STRING" id="234267.Acid_4851"/>
<dbReference type="OrthoDB" id="582337at2"/>
<accession>Q01X05</accession>
<evidence type="ECO:0000256" key="5">
    <source>
        <dbReference type="SAM" id="Phobius"/>
    </source>
</evidence>
<evidence type="ECO:0000259" key="6">
    <source>
        <dbReference type="Pfam" id="PF02656"/>
    </source>
</evidence>
<keyword evidence="4 5" id="KW-0472">Membrane</keyword>
<dbReference type="GO" id="GO:0012505">
    <property type="term" value="C:endomembrane system"/>
    <property type="evidence" value="ECO:0007669"/>
    <property type="project" value="UniProtKB-SubCell"/>
</dbReference>
<organism evidence="7">
    <name type="scientific">Solibacter usitatus (strain Ellin6076)</name>
    <dbReference type="NCBI Taxonomy" id="234267"/>
    <lineage>
        <taxon>Bacteria</taxon>
        <taxon>Pseudomonadati</taxon>
        <taxon>Acidobacteriota</taxon>
        <taxon>Terriglobia</taxon>
        <taxon>Bryobacterales</taxon>
        <taxon>Solibacteraceae</taxon>
        <taxon>Candidatus Solibacter</taxon>
    </lineage>
</organism>
<evidence type="ECO:0000256" key="2">
    <source>
        <dbReference type="ARBA" id="ARBA00022692"/>
    </source>
</evidence>
<evidence type="ECO:0000256" key="1">
    <source>
        <dbReference type="ARBA" id="ARBA00004127"/>
    </source>
</evidence>
<feature type="transmembrane region" description="Helical" evidence="5">
    <location>
        <begin position="27"/>
        <end position="45"/>
    </location>
</feature>
<feature type="transmembrane region" description="Helical" evidence="5">
    <location>
        <begin position="65"/>
        <end position="88"/>
    </location>
</feature>
<dbReference type="InterPro" id="IPR003807">
    <property type="entry name" value="DUF202"/>
</dbReference>
<dbReference type="Pfam" id="PF02656">
    <property type="entry name" value="DUF202"/>
    <property type="match status" value="1"/>
</dbReference>
<evidence type="ECO:0000256" key="3">
    <source>
        <dbReference type="ARBA" id="ARBA00022989"/>
    </source>
</evidence>
<feature type="transmembrane region" description="Helical" evidence="5">
    <location>
        <begin position="108"/>
        <end position="129"/>
    </location>
</feature>
<dbReference type="InParanoid" id="Q01X05"/>